<feature type="transmembrane region" description="Helical" evidence="1">
    <location>
        <begin position="99"/>
        <end position="118"/>
    </location>
</feature>
<dbReference type="EMBL" id="JAHRIN010040190">
    <property type="protein sequence ID" value="MEQ2205134.1"/>
    <property type="molecule type" value="Genomic_DNA"/>
</dbReference>
<evidence type="ECO:0000256" key="1">
    <source>
        <dbReference type="SAM" id="Phobius"/>
    </source>
</evidence>
<comment type="caution">
    <text evidence="2">The sequence shown here is derived from an EMBL/GenBank/DDBJ whole genome shotgun (WGS) entry which is preliminary data.</text>
</comment>
<feature type="non-terminal residue" evidence="2">
    <location>
        <position position="1"/>
    </location>
</feature>
<keyword evidence="3" id="KW-1185">Reference proteome</keyword>
<accession>A0ABV0RAF9</accession>
<keyword evidence="1" id="KW-1133">Transmembrane helix</keyword>
<keyword evidence="1" id="KW-0812">Transmembrane</keyword>
<reference evidence="2 3" key="1">
    <citation type="submission" date="2021-06" db="EMBL/GenBank/DDBJ databases">
        <authorList>
            <person name="Palmer J.M."/>
        </authorList>
    </citation>
    <scope>NUCLEOTIDE SEQUENCE [LARGE SCALE GENOMIC DNA]</scope>
    <source>
        <strain evidence="2 3">XC_2019</strain>
        <tissue evidence="2">Muscle</tissue>
    </source>
</reference>
<sequence length="162" mass="18099">ATVVDTRHGEYGLYNLWQYFVAFIVIPIKVMIKIFKNHHSPDETVTASHKSPTSTNTALIIKHIYLFIKAKANSSNKIICTQEIVSTLFYAVRTCYDSGLFLCTVSVCLLIIAVLKDFRGLFSTAPPRPGPYSCLTCSTCLPGFISCSLADKQRQIIESLVW</sequence>
<name>A0ABV0RAF9_9TELE</name>
<evidence type="ECO:0000313" key="2">
    <source>
        <dbReference type="EMBL" id="MEQ2205134.1"/>
    </source>
</evidence>
<feature type="transmembrane region" description="Helical" evidence="1">
    <location>
        <begin position="16"/>
        <end position="32"/>
    </location>
</feature>
<dbReference type="Proteomes" id="UP001434883">
    <property type="component" value="Unassembled WGS sequence"/>
</dbReference>
<proteinExistence type="predicted"/>
<gene>
    <name evidence="2" type="ORF">XENOCAPTIV_026443</name>
</gene>
<organism evidence="2 3">
    <name type="scientific">Xenoophorus captivus</name>
    <dbReference type="NCBI Taxonomy" id="1517983"/>
    <lineage>
        <taxon>Eukaryota</taxon>
        <taxon>Metazoa</taxon>
        <taxon>Chordata</taxon>
        <taxon>Craniata</taxon>
        <taxon>Vertebrata</taxon>
        <taxon>Euteleostomi</taxon>
        <taxon>Actinopterygii</taxon>
        <taxon>Neopterygii</taxon>
        <taxon>Teleostei</taxon>
        <taxon>Neoteleostei</taxon>
        <taxon>Acanthomorphata</taxon>
        <taxon>Ovalentaria</taxon>
        <taxon>Atherinomorphae</taxon>
        <taxon>Cyprinodontiformes</taxon>
        <taxon>Goodeidae</taxon>
        <taxon>Xenoophorus</taxon>
    </lineage>
</organism>
<keyword evidence="1" id="KW-0472">Membrane</keyword>
<protein>
    <submittedName>
        <fullName evidence="2">Uncharacterized protein</fullName>
    </submittedName>
</protein>
<evidence type="ECO:0000313" key="3">
    <source>
        <dbReference type="Proteomes" id="UP001434883"/>
    </source>
</evidence>